<dbReference type="Pfam" id="PF12937">
    <property type="entry name" value="F-box-like"/>
    <property type="match status" value="1"/>
</dbReference>
<dbReference type="OMA" id="WHTEMAD"/>
<evidence type="ECO:0000259" key="2">
    <source>
        <dbReference type="Pfam" id="PF12937"/>
    </source>
</evidence>
<feature type="non-terminal residue" evidence="3">
    <location>
        <position position="191"/>
    </location>
</feature>
<dbReference type="Gene3D" id="1.20.1280.50">
    <property type="match status" value="1"/>
</dbReference>
<dbReference type="InterPro" id="IPR036047">
    <property type="entry name" value="F-box-like_dom_sf"/>
</dbReference>
<dbReference type="GO" id="GO:0000209">
    <property type="term" value="P:protein polyubiquitination"/>
    <property type="evidence" value="ECO:0007669"/>
    <property type="project" value="TreeGrafter"/>
</dbReference>
<dbReference type="PANTHER" id="PTHR16008:SF4">
    <property type="entry name" value="F-BOX ONLY PROTEIN 4"/>
    <property type="match status" value="1"/>
</dbReference>
<protein>
    <recommendedName>
        <fullName evidence="2">F-box domain-containing protein</fullName>
    </recommendedName>
</protein>
<dbReference type="InterPro" id="IPR039588">
    <property type="entry name" value="FBXO4"/>
</dbReference>
<organism evidence="3 4">
    <name type="scientific">Taxus chinensis</name>
    <name type="common">Chinese yew</name>
    <name type="synonym">Taxus wallichiana var. chinensis</name>
    <dbReference type="NCBI Taxonomy" id="29808"/>
    <lineage>
        <taxon>Eukaryota</taxon>
        <taxon>Viridiplantae</taxon>
        <taxon>Streptophyta</taxon>
        <taxon>Embryophyta</taxon>
        <taxon>Tracheophyta</taxon>
        <taxon>Spermatophyta</taxon>
        <taxon>Pinopsida</taxon>
        <taxon>Pinidae</taxon>
        <taxon>Conifers II</taxon>
        <taxon>Cupressales</taxon>
        <taxon>Taxaceae</taxon>
        <taxon>Taxus</taxon>
    </lineage>
</organism>
<dbReference type="InterPro" id="IPR001810">
    <property type="entry name" value="F-box_dom"/>
</dbReference>
<name>A0AA38LKY7_TAXCH</name>
<keyword evidence="4" id="KW-1185">Reference proteome</keyword>
<evidence type="ECO:0000313" key="4">
    <source>
        <dbReference type="Proteomes" id="UP000824469"/>
    </source>
</evidence>
<evidence type="ECO:0000256" key="1">
    <source>
        <dbReference type="SAM" id="MobiDB-lite"/>
    </source>
</evidence>
<gene>
    <name evidence="3" type="ORF">KI387_000881</name>
</gene>
<feature type="domain" description="F-box" evidence="2">
    <location>
        <begin position="29"/>
        <end position="72"/>
    </location>
</feature>
<sequence>IHISMAAKDDGEEVYNNNSHSSSVLEDGHLPNDVALHIASLLQVREICALGSSSVFWRQLCASDIIWVSLVRKRWPCLDLLGNTKEENQKMSENVESSGHSKFTVPSQGWRAFYIKLHAEMAESAHSVIELVEQRARYESLEVGDYQRAMEHLHKTKMGFEDVQIHFLTAKRSVLVNLIGLHYCLAWLGVQ</sequence>
<feature type="non-terminal residue" evidence="3">
    <location>
        <position position="1"/>
    </location>
</feature>
<feature type="region of interest" description="Disordered" evidence="1">
    <location>
        <begin position="1"/>
        <end position="20"/>
    </location>
</feature>
<reference evidence="3 4" key="1">
    <citation type="journal article" date="2021" name="Nat. Plants">
        <title>The Taxus genome provides insights into paclitaxel biosynthesis.</title>
        <authorList>
            <person name="Xiong X."/>
            <person name="Gou J."/>
            <person name="Liao Q."/>
            <person name="Li Y."/>
            <person name="Zhou Q."/>
            <person name="Bi G."/>
            <person name="Li C."/>
            <person name="Du R."/>
            <person name="Wang X."/>
            <person name="Sun T."/>
            <person name="Guo L."/>
            <person name="Liang H."/>
            <person name="Lu P."/>
            <person name="Wu Y."/>
            <person name="Zhang Z."/>
            <person name="Ro D.K."/>
            <person name="Shang Y."/>
            <person name="Huang S."/>
            <person name="Yan J."/>
        </authorList>
    </citation>
    <scope>NUCLEOTIDE SEQUENCE [LARGE SCALE GENOMIC DNA]</scope>
    <source>
        <strain evidence="3">Ta-2019</strain>
    </source>
</reference>
<dbReference type="AlphaFoldDB" id="A0AA38LKY7"/>
<dbReference type="GO" id="GO:0031146">
    <property type="term" value="P:SCF-dependent proteasomal ubiquitin-dependent protein catabolic process"/>
    <property type="evidence" value="ECO:0007669"/>
    <property type="project" value="InterPro"/>
</dbReference>
<evidence type="ECO:0000313" key="3">
    <source>
        <dbReference type="EMBL" id="KAH9328773.1"/>
    </source>
</evidence>
<accession>A0AA38LKY7</accession>
<dbReference type="EMBL" id="JAHRHJ020000001">
    <property type="protein sequence ID" value="KAH9328773.1"/>
    <property type="molecule type" value="Genomic_DNA"/>
</dbReference>
<comment type="caution">
    <text evidence="3">The sequence shown here is derived from an EMBL/GenBank/DDBJ whole genome shotgun (WGS) entry which is preliminary data.</text>
</comment>
<proteinExistence type="predicted"/>
<dbReference type="GO" id="GO:0019005">
    <property type="term" value="C:SCF ubiquitin ligase complex"/>
    <property type="evidence" value="ECO:0007669"/>
    <property type="project" value="TreeGrafter"/>
</dbReference>
<dbReference type="PANTHER" id="PTHR16008">
    <property type="entry name" value="F-BOX ONLY PROTEIN 4"/>
    <property type="match status" value="1"/>
</dbReference>
<dbReference type="Proteomes" id="UP000824469">
    <property type="component" value="Unassembled WGS sequence"/>
</dbReference>
<dbReference type="SUPFAM" id="SSF81383">
    <property type="entry name" value="F-box domain"/>
    <property type="match status" value="1"/>
</dbReference>